<keyword evidence="3" id="KW-0540">Nuclease</keyword>
<comment type="caution">
    <text evidence="3">The sequence shown here is derived from an EMBL/GenBank/DDBJ whole genome shotgun (WGS) entry which is preliminary data.</text>
</comment>
<proteinExistence type="predicted"/>
<accession>A0A085ZKZ4</accession>
<dbReference type="InterPro" id="IPR005135">
    <property type="entry name" value="Endo/exonuclease/phosphatase"/>
</dbReference>
<reference evidence="3 4" key="1">
    <citation type="submission" date="2014-07" db="EMBL/GenBank/DDBJ databases">
        <title>Genome of Flavobacterium reichenbachii LMG 25512.</title>
        <authorList>
            <person name="Stropko S.J."/>
            <person name="Pipes S.E."/>
            <person name="Newman J.D."/>
        </authorList>
    </citation>
    <scope>NUCLEOTIDE SEQUENCE [LARGE SCALE GENOMIC DNA]</scope>
    <source>
        <strain evidence="3 4">LMG 25512</strain>
    </source>
</reference>
<organism evidence="3 4">
    <name type="scientific">Flavobacterium reichenbachii</name>
    <dbReference type="NCBI Taxonomy" id="362418"/>
    <lineage>
        <taxon>Bacteria</taxon>
        <taxon>Pseudomonadati</taxon>
        <taxon>Bacteroidota</taxon>
        <taxon>Flavobacteriia</taxon>
        <taxon>Flavobacteriales</taxon>
        <taxon>Flavobacteriaceae</taxon>
        <taxon>Flavobacterium</taxon>
    </lineage>
</organism>
<evidence type="ECO:0000313" key="3">
    <source>
        <dbReference type="EMBL" id="KFF05108.1"/>
    </source>
</evidence>
<dbReference type="EMBL" id="JPRL01000001">
    <property type="protein sequence ID" value="KFF05108.1"/>
    <property type="molecule type" value="Genomic_DNA"/>
</dbReference>
<feature type="transmembrane region" description="Helical" evidence="1">
    <location>
        <begin position="12"/>
        <end position="32"/>
    </location>
</feature>
<dbReference type="GO" id="GO:0004519">
    <property type="term" value="F:endonuclease activity"/>
    <property type="evidence" value="ECO:0007669"/>
    <property type="project" value="UniProtKB-KW"/>
</dbReference>
<keyword evidence="1" id="KW-0812">Transmembrane</keyword>
<keyword evidence="3" id="KW-0255">Endonuclease</keyword>
<dbReference type="InterPro" id="IPR051916">
    <property type="entry name" value="GPI-anchor_lipid_remodeler"/>
</dbReference>
<gene>
    <name evidence="3" type="ORF">IW19_06000</name>
</gene>
<keyword evidence="3" id="KW-0378">Hydrolase</keyword>
<dbReference type="CDD" id="cd09084">
    <property type="entry name" value="EEP-2"/>
    <property type="match status" value="1"/>
</dbReference>
<dbReference type="PANTHER" id="PTHR14859:SF15">
    <property type="entry name" value="ENDONUCLEASE_EXONUCLEASE_PHOSPHATASE DOMAIN-CONTAINING PROTEIN"/>
    <property type="match status" value="1"/>
</dbReference>
<feature type="domain" description="Endonuclease/exonuclease/phosphatase" evidence="2">
    <location>
        <begin position="103"/>
        <end position="338"/>
    </location>
</feature>
<dbReference type="InterPro" id="IPR036691">
    <property type="entry name" value="Endo/exonu/phosph_ase_sf"/>
</dbReference>
<keyword evidence="1" id="KW-0472">Membrane</keyword>
<keyword evidence="1" id="KW-1133">Transmembrane helix</keyword>
<dbReference type="AlphaFoldDB" id="A0A085ZKZ4"/>
<dbReference type="PANTHER" id="PTHR14859">
    <property type="entry name" value="CALCOFLUOR WHITE HYPERSENSITIVE PROTEIN PRECURSOR"/>
    <property type="match status" value="1"/>
</dbReference>
<keyword evidence="4" id="KW-1185">Reference proteome</keyword>
<dbReference type="Gene3D" id="3.60.10.10">
    <property type="entry name" value="Endonuclease/exonuclease/phosphatase"/>
    <property type="match status" value="1"/>
</dbReference>
<feature type="transmembrane region" description="Helical" evidence="1">
    <location>
        <begin position="68"/>
        <end position="86"/>
    </location>
</feature>
<dbReference type="Pfam" id="PF03372">
    <property type="entry name" value="Exo_endo_phos"/>
    <property type="match status" value="1"/>
</dbReference>
<dbReference type="GO" id="GO:0016020">
    <property type="term" value="C:membrane"/>
    <property type="evidence" value="ECO:0007669"/>
    <property type="project" value="GOC"/>
</dbReference>
<dbReference type="SUPFAM" id="SSF56219">
    <property type="entry name" value="DNase I-like"/>
    <property type="match status" value="1"/>
</dbReference>
<feature type="transmembrane region" description="Helical" evidence="1">
    <location>
        <begin position="38"/>
        <end position="61"/>
    </location>
</feature>
<dbReference type="Proteomes" id="UP000028715">
    <property type="component" value="Unassembled WGS sequence"/>
</dbReference>
<protein>
    <submittedName>
        <fullName evidence="3">Endonuclease</fullName>
    </submittedName>
</protein>
<name>A0A085ZKZ4_9FLAO</name>
<evidence type="ECO:0000313" key="4">
    <source>
        <dbReference type="Proteomes" id="UP000028715"/>
    </source>
</evidence>
<evidence type="ECO:0000256" key="1">
    <source>
        <dbReference type="SAM" id="Phobius"/>
    </source>
</evidence>
<evidence type="ECO:0000259" key="2">
    <source>
        <dbReference type="Pfam" id="PF03372"/>
    </source>
</evidence>
<dbReference type="STRING" id="362418.IW19_06000"/>
<dbReference type="GO" id="GO:0006506">
    <property type="term" value="P:GPI anchor biosynthetic process"/>
    <property type="evidence" value="ECO:0007669"/>
    <property type="project" value="TreeGrafter"/>
</dbReference>
<sequence>MKNLSWFNKIMFFLNIVLTVITFSIYILPFLAPKSFPLLSVFTLFMPAFFVLNGLFFVYWAIQFKKRLILSGLVLLIGITFINKFYKFTAKEYIHDEKDFSVMSYNVRLFNVFKWLDRDDIPENIKTFIDEQNPDILCIQEYSNSAHIDLKVYPHRYIFIDGNQIKTGQAIFSKFPILYQGNIIFPKSDNNVIYADIKRGTDVIRVYNMHLQSIKISPDVNEISDDIDNVDQRKSQLIYTRISKGFRQQQEQAQIFKENIKQCKHPIIICGDMNNSPFSYVYRSIKGKLKDTFEEAGEGFGATYKFRYYPARIDYIFTDSKMKVKEFKSFSDFENSDHYPIMTRLSMENSVRL</sequence>
<dbReference type="eggNOG" id="COG3021">
    <property type="taxonomic scope" value="Bacteria"/>
</dbReference>